<dbReference type="RefSeq" id="WP_149766666.1">
    <property type="nucleotide sequence ID" value="NZ_FTMK01000031.1"/>
</dbReference>
<keyword evidence="3" id="KW-0645">Protease</keyword>
<reference evidence="3 4" key="1">
    <citation type="submission" date="2017-01" db="EMBL/GenBank/DDBJ databases">
        <authorList>
            <person name="Varghese N."/>
            <person name="Submissions S."/>
        </authorList>
    </citation>
    <scope>NUCLEOTIDE SEQUENCE [LARGE SCALE GENOMIC DNA]</scope>
    <source>
        <strain evidence="3 4">ATCC 700171</strain>
    </source>
</reference>
<evidence type="ECO:0000259" key="1">
    <source>
        <dbReference type="Pfam" id="PF13421"/>
    </source>
</evidence>
<dbReference type="PANTHER" id="PTHR37826">
    <property type="entry name" value="FLOTILLIN BAND_7_5 DOMAIN PROTEIN"/>
    <property type="match status" value="1"/>
</dbReference>
<dbReference type="Pfam" id="PF14237">
    <property type="entry name" value="GYF_2"/>
    <property type="match status" value="1"/>
</dbReference>
<protein>
    <submittedName>
        <fullName evidence="3">Membrane protease subunit, stomatin/prohibitin family, contains C-terminal Zn-ribbon domain</fullName>
    </submittedName>
</protein>
<sequence>MSIFDILGGEFIEIIEWTDDTRDTMVYRFPTVGKAIKYGAKLTVREGQAAVFIHEGQLADIFAPGLYMLETNNLPVLTRLQHWDHGFRSPFKSEIYFVNTTRFNDLKWGTRNPVIARDPEFGPVRLRAFGTYSMRVTDPGRFMTEIVGTDGEFTADEISFQLRNIIVQEFSRMIAGAGIPVLDMAANTADLGQMVAKAIGPTIAAYGLAIPEFYIENISLPDEVERMLDKRTSMGIVGDLNRFGQYAASEAMLNASNQPGGMGAGMGAGIGAGLGAGMAAAMAQRRPWGAVPQQAPQQTPPPLHPETVWHIAVNGQPDGPYGRAHLGRLARDGGFTRDTLVWTPGQDGWKPADEIAELAQLFTVAPPPPPPPIPKAE</sequence>
<evidence type="ECO:0000259" key="2">
    <source>
        <dbReference type="Pfam" id="PF14237"/>
    </source>
</evidence>
<feature type="domain" description="SPFH" evidence="1">
    <location>
        <begin position="26"/>
        <end position="236"/>
    </location>
</feature>
<dbReference type="AlphaFoldDB" id="A0A1N6Z4N1"/>
<proteinExistence type="predicted"/>
<dbReference type="OrthoDB" id="9764015at2"/>
<evidence type="ECO:0000313" key="3">
    <source>
        <dbReference type="EMBL" id="SIR21747.1"/>
    </source>
</evidence>
<dbReference type="Pfam" id="PF13421">
    <property type="entry name" value="Band_7_1"/>
    <property type="match status" value="1"/>
</dbReference>
<dbReference type="InterPro" id="IPR025640">
    <property type="entry name" value="GYF_2"/>
</dbReference>
<gene>
    <name evidence="3" type="ORF">SAMN05421641_1314</name>
</gene>
<organism evidence="3 4">
    <name type="scientific">Paracoccus thiocyanatus</name>
    <dbReference type="NCBI Taxonomy" id="34006"/>
    <lineage>
        <taxon>Bacteria</taxon>
        <taxon>Pseudomonadati</taxon>
        <taxon>Pseudomonadota</taxon>
        <taxon>Alphaproteobacteria</taxon>
        <taxon>Rhodobacterales</taxon>
        <taxon>Paracoccaceae</taxon>
        <taxon>Paracoccus</taxon>
    </lineage>
</organism>
<accession>A0A1N6Z4N1</accession>
<feature type="domain" description="GYF" evidence="2">
    <location>
        <begin position="309"/>
        <end position="358"/>
    </location>
</feature>
<dbReference type="EMBL" id="FTMK01000031">
    <property type="protein sequence ID" value="SIR21747.1"/>
    <property type="molecule type" value="Genomic_DNA"/>
</dbReference>
<dbReference type="PANTHER" id="PTHR37826:SF2">
    <property type="entry name" value="ZINC-RIBBON DOMAIN-CONTAINING PROTEIN"/>
    <property type="match status" value="1"/>
</dbReference>
<dbReference type="Proteomes" id="UP000323956">
    <property type="component" value="Unassembled WGS sequence"/>
</dbReference>
<name>A0A1N6Z4N1_9RHOB</name>
<dbReference type="CDD" id="cd03408">
    <property type="entry name" value="SPFH_like_u1"/>
    <property type="match status" value="1"/>
</dbReference>
<dbReference type="SUPFAM" id="SSF117892">
    <property type="entry name" value="Band 7/SPFH domain"/>
    <property type="match status" value="1"/>
</dbReference>
<dbReference type="InterPro" id="IPR036013">
    <property type="entry name" value="Band_7/SPFH_dom_sf"/>
</dbReference>
<dbReference type="GO" id="GO:0008233">
    <property type="term" value="F:peptidase activity"/>
    <property type="evidence" value="ECO:0007669"/>
    <property type="project" value="UniProtKB-KW"/>
</dbReference>
<dbReference type="GO" id="GO:0006508">
    <property type="term" value="P:proteolysis"/>
    <property type="evidence" value="ECO:0007669"/>
    <property type="project" value="UniProtKB-KW"/>
</dbReference>
<evidence type="ECO:0000313" key="4">
    <source>
        <dbReference type="Proteomes" id="UP000323956"/>
    </source>
</evidence>
<dbReference type="InterPro" id="IPR033880">
    <property type="entry name" value="SPFH_YdjI"/>
</dbReference>
<keyword evidence="3" id="KW-0378">Hydrolase</keyword>